<dbReference type="EMBL" id="CAAKMV010000110">
    <property type="protein sequence ID" value="VIO54591.1"/>
    <property type="molecule type" value="Genomic_DNA"/>
</dbReference>
<feature type="transmembrane region" description="Helical" evidence="1">
    <location>
        <begin position="6"/>
        <end position="28"/>
    </location>
</feature>
<feature type="transmembrane region" description="Helical" evidence="1">
    <location>
        <begin position="142"/>
        <end position="163"/>
    </location>
</feature>
<name>A0A4E9DS21_GIBZA</name>
<proteinExistence type="predicted"/>
<feature type="transmembrane region" description="Helical" evidence="1">
    <location>
        <begin position="40"/>
        <end position="59"/>
    </location>
</feature>
<keyword evidence="1" id="KW-0812">Transmembrane</keyword>
<reference evidence="2" key="1">
    <citation type="submission" date="2019-04" db="EMBL/GenBank/DDBJ databases">
        <authorList>
            <person name="Melise S."/>
            <person name="Noan J."/>
            <person name="Okalmin O."/>
        </authorList>
    </citation>
    <scope>NUCLEOTIDE SEQUENCE</scope>
    <source>
        <strain evidence="2">FN9</strain>
    </source>
</reference>
<protein>
    <recommendedName>
        <fullName evidence="3">F-box domain-containing protein</fullName>
    </recommendedName>
</protein>
<keyword evidence="1" id="KW-1133">Transmembrane helix</keyword>
<sequence>MDTLHQACFSIFIIVWAYLTICNLVVLFRKSAVRFSLLRFWSIIPLGLYGPLVVLYPWWRLGHLDRGRQFLGIWLVLWPIVSSIIASQSKTRGSMGEWHSCQRSRGPFYILCVDWAIIFFIIVESCRYPIPTGTKDWTFGGGLGKVMGVFVILLLALQDVLLFPIAAFPRYVTAPAVIICRSFLPAKTKPRVTKWPFLFEDLLSKTRNHDEKLLAAVLRDDSIIERVARHLHYDDIVNLSLTSKLMRTAIFHPSTETSHRQSRVESLCVSSCVDGQKSECWSCDRVICAECTDQRSDIIPSRVKGHFANCYAVCTYCYLMSAPGGGAPFQAKRNMQDLELQHINCCAFQKPLLEDDTVSLCRYCAALDRSNITAMREARDEFYLSKTLPRNVDCAICMATLSTRRSRWWFCSRGRHECHWAGHHTQQ</sequence>
<organism evidence="2">
    <name type="scientific">Gibberella zeae</name>
    <name type="common">Wheat head blight fungus</name>
    <name type="synonym">Fusarium graminearum</name>
    <dbReference type="NCBI Taxonomy" id="5518"/>
    <lineage>
        <taxon>Eukaryota</taxon>
        <taxon>Fungi</taxon>
        <taxon>Dikarya</taxon>
        <taxon>Ascomycota</taxon>
        <taxon>Pezizomycotina</taxon>
        <taxon>Sordariomycetes</taxon>
        <taxon>Hypocreomycetidae</taxon>
        <taxon>Hypocreales</taxon>
        <taxon>Nectriaceae</taxon>
        <taxon>Fusarium</taxon>
    </lineage>
</organism>
<gene>
    <name evidence="2" type="ORF">FUG_LOCUS133089</name>
</gene>
<keyword evidence="1" id="KW-0472">Membrane</keyword>
<feature type="transmembrane region" description="Helical" evidence="1">
    <location>
        <begin position="108"/>
        <end position="130"/>
    </location>
</feature>
<evidence type="ECO:0000313" key="2">
    <source>
        <dbReference type="EMBL" id="VIO54591.1"/>
    </source>
</evidence>
<feature type="transmembrane region" description="Helical" evidence="1">
    <location>
        <begin position="71"/>
        <end position="87"/>
    </location>
</feature>
<evidence type="ECO:0000256" key="1">
    <source>
        <dbReference type="SAM" id="Phobius"/>
    </source>
</evidence>
<dbReference type="AlphaFoldDB" id="A0A4E9DS21"/>
<accession>A0A4E9DS21</accession>
<evidence type="ECO:0008006" key="3">
    <source>
        <dbReference type="Google" id="ProtNLM"/>
    </source>
</evidence>